<dbReference type="AlphaFoldDB" id="A0A815H5X2"/>
<evidence type="ECO:0000313" key="3">
    <source>
        <dbReference type="EMBL" id="CAF4218551.1"/>
    </source>
</evidence>
<dbReference type="EMBL" id="CAJOBC010063680">
    <property type="protein sequence ID" value="CAF4218551.1"/>
    <property type="molecule type" value="Genomic_DNA"/>
</dbReference>
<evidence type="ECO:0000256" key="1">
    <source>
        <dbReference type="SAM" id="SignalP"/>
    </source>
</evidence>
<proteinExistence type="predicted"/>
<name>A0A815H5X2_9BILA</name>
<evidence type="ECO:0000313" key="2">
    <source>
        <dbReference type="EMBL" id="CAF1349662.1"/>
    </source>
</evidence>
<feature type="chain" id="PRO_5036411634" evidence="1">
    <location>
        <begin position="31"/>
        <end position="180"/>
    </location>
</feature>
<protein>
    <submittedName>
        <fullName evidence="2">Uncharacterized protein</fullName>
    </submittedName>
</protein>
<keyword evidence="4" id="KW-1185">Reference proteome</keyword>
<dbReference type="Proteomes" id="UP000681722">
    <property type="component" value="Unassembled WGS sequence"/>
</dbReference>
<organism evidence="2 4">
    <name type="scientific">Didymodactylos carnosus</name>
    <dbReference type="NCBI Taxonomy" id="1234261"/>
    <lineage>
        <taxon>Eukaryota</taxon>
        <taxon>Metazoa</taxon>
        <taxon>Spiralia</taxon>
        <taxon>Gnathifera</taxon>
        <taxon>Rotifera</taxon>
        <taxon>Eurotatoria</taxon>
        <taxon>Bdelloidea</taxon>
        <taxon>Philodinida</taxon>
        <taxon>Philodinidae</taxon>
        <taxon>Didymodactylos</taxon>
    </lineage>
</organism>
<keyword evidence="1" id="KW-0732">Signal</keyword>
<sequence>MHRSAKTRHSAIVFLLSIALLLDQNVVVQACSVIGISPPEELVAQANVIVRANAASYEKEPGEEWYTTGIPTSIVKFEVKETLKGKNITAEPLLIFGYLNNYDDYNDHSPPYTFVRPNGRAGSCFANTYRKGADFLLFLVREKSGELTPYWSALAPVNEQLRSVNDKWLQWVKKTVASAK</sequence>
<gene>
    <name evidence="2" type="ORF">GPM918_LOCUS30841</name>
    <name evidence="3" type="ORF">SRO942_LOCUS31470</name>
</gene>
<feature type="signal peptide" evidence="1">
    <location>
        <begin position="1"/>
        <end position="30"/>
    </location>
</feature>
<dbReference type="Proteomes" id="UP000663829">
    <property type="component" value="Unassembled WGS sequence"/>
</dbReference>
<evidence type="ECO:0000313" key="4">
    <source>
        <dbReference type="Proteomes" id="UP000663829"/>
    </source>
</evidence>
<comment type="caution">
    <text evidence="2">The sequence shown here is derived from an EMBL/GenBank/DDBJ whole genome shotgun (WGS) entry which is preliminary data.</text>
</comment>
<reference evidence="2" key="1">
    <citation type="submission" date="2021-02" db="EMBL/GenBank/DDBJ databases">
        <authorList>
            <person name="Nowell W R."/>
        </authorList>
    </citation>
    <scope>NUCLEOTIDE SEQUENCE</scope>
</reference>
<dbReference type="EMBL" id="CAJNOQ010014844">
    <property type="protein sequence ID" value="CAF1349662.1"/>
    <property type="molecule type" value="Genomic_DNA"/>
</dbReference>
<accession>A0A815H5X2</accession>
<dbReference type="OrthoDB" id="10041924at2759"/>